<sequence length="254" mass="28230">MMPESATLRRVACTRCLSPRCLLLCSLTLLFFLLRRMTVDIHILKELDGQHRALSNRCLKPLIHFPELHALFQLSYGIASIVKRLAILGRECIRPAEISDGSCKPGNGQAFEPEQGLQRVCTKLLPLIPTWRQAIVNEWTSATTTTYGTPSRLYERGQPASEAGLELRLVDHCHATLDLGPVALDRRTRVLARSVGKRTAPETAPLLQFSRAVFGLSCCDDLMRSNESTHRLATLVRDRIPDAAVVCCIASSEK</sequence>
<keyword evidence="2" id="KW-1185">Reference proteome</keyword>
<protein>
    <submittedName>
        <fullName evidence="1">Uncharacterized protein</fullName>
    </submittedName>
</protein>
<dbReference type="Gramene" id="CMR210CT">
    <property type="protein sequence ID" value="CMR210CT"/>
    <property type="gene ID" value="CMR210C"/>
</dbReference>
<dbReference type="GeneID" id="16996706"/>
<dbReference type="Proteomes" id="UP000007014">
    <property type="component" value="Chromosome 18"/>
</dbReference>
<reference evidence="1 2" key="1">
    <citation type="journal article" date="2004" name="Nature">
        <title>Genome sequence of the ultrasmall unicellular red alga Cyanidioschyzon merolae 10D.</title>
        <authorList>
            <person name="Matsuzaki M."/>
            <person name="Misumi O."/>
            <person name="Shin-i T."/>
            <person name="Maruyama S."/>
            <person name="Takahara M."/>
            <person name="Miyagishima S."/>
            <person name="Mori T."/>
            <person name="Nishida K."/>
            <person name="Yagisawa F."/>
            <person name="Nishida K."/>
            <person name="Yoshida Y."/>
            <person name="Nishimura Y."/>
            <person name="Nakao S."/>
            <person name="Kobayashi T."/>
            <person name="Momoyama Y."/>
            <person name="Higashiyama T."/>
            <person name="Minoda A."/>
            <person name="Sano M."/>
            <person name="Nomoto H."/>
            <person name="Oishi K."/>
            <person name="Hayashi H."/>
            <person name="Ohta F."/>
            <person name="Nishizaka S."/>
            <person name="Haga S."/>
            <person name="Miura S."/>
            <person name="Morishita T."/>
            <person name="Kabeya Y."/>
            <person name="Terasawa K."/>
            <person name="Suzuki Y."/>
            <person name="Ishii Y."/>
            <person name="Asakawa S."/>
            <person name="Takano H."/>
            <person name="Ohta N."/>
            <person name="Kuroiwa H."/>
            <person name="Tanaka K."/>
            <person name="Shimizu N."/>
            <person name="Sugano S."/>
            <person name="Sato N."/>
            <person name="Nozaki H."/>
            <person name="Ogasawara N."/>
            <person name="Kohara Y."/>
            <person name="Kuroiwa T."/>
        </authorList>
    </citation>
    <scope>NUCLEOTIDE SEQUENCE [LARGE SCALE GENOMIC DNA]</scope>
    <source>
        <strain evidence="1 2">10D</strain>
    </source>
</reference>
<dbReference type="KEGG" id="cme:CYME_CMR210C"/>
<evidence type="ECO:0000313" key="2">
    <source>
        <dbReference type="Proteomes" id="UP000007014"/>
    </source>
</evidence>
<dbReference type="HOGENOM" id="CLU_1095628_0_0_1"/>
<organism evidence="1 2">
    <name type="scientific">Cyanidioschyzon merolae (strain NIES-3377 / 10D)</name>
    <name type="common">Unicellular red alga</name>
    <dbReference type="NCBI Taxonomy" id="280699"/>
    <lineage>
        <taxon>Eukaryota</taxon>
        <taxon>Rhodophyta</taxon>
        <taxon>Bangiophyceae</taxon>
        <taxon>Cyanidiales</taxon>
        <taxon>Cyanidiaceae</taxon>
        <taxon>Cyanidioschyzon</taxon>
    </lineage>
</organism>
<accession>M1V6S4</accession>
<dbReference type="EMBL" id="AP006500">
    <property type="protein sequence ID" value="BAM82445.1"/>
    <property type="molecule type" value="Genomic_DNA"/>
</dbReference>
<reference evidence="1 2" key="2">
    <citation type="journal article" date="2007" name="BMC Biol.">
        <title>A 100%-complete sequence reveals unusually simple genomic features in the hot-spring red alga Cyanidioschyzon merolae.</title>
        <authorList>
            <person name="Nozaki H."/>
            <person name="Takano H."/>
            <person name="Misumi O."/>
            <person name="Terasawa K."/>
            <person name="Matsuzaki M."/>
            <person name="Maruyama S."/>
            <person name="Nishida K."/>
            <person name="Yagisawa F."/>
            <person name="Yoshida Y."/>
            <person name="Fujiwara T."/>
            <person name="Takio S."/>
            <person name="Tamura K."/>
            <person name="Chung S.J."/>
            <person name="Nakamura S."/>
            <person name="Kuroiwa H."/>
            <person name="Tanaka K."/>
            <person name="Sato N."/>
            <person name="Kuroiwa T."/>
        </authorList>
    </citation>
    <scope>NUCLEOTIDE SEQUENCE [LARGE SCALE GENOMIC DNA]</scope>
    <source>
        <strain evidence="1 2">10D</strain>
    </source>
</reference>
<proteinExistence type="predicted"/>
<dbReference type="RefSeq" id="XP_005538481.1">
    <property type="nucleotide sequence ID" value="XM_005538424.1"/>
</dbReference>
<evidence type="ECO:0000313" key="1">
    <source>
        <dbReference type="EMBL" id="BAM82445.1"/>
    </source>
</evidence>
<gene>
    <name evidence="1" type="ORF">CYME_CMR210C</name>
</gene>
<dbReference type="AlphaFoldDB" id="M1V6S4"/>
<name>M1V6S4_CYAM1</name>